<evidence type="ECO:0000313" key="2">
    <source>
        <dbReference type="EMBL" id="OGN23649.1"/>
    </source>
</evidence>
<dbReference type="EMBL" id="MGKJ01000017">
    <property type="protein sequence ID" value="OGN23649.1"/>
    <property type="molecule type" value="Genomic_DNA"/>
</dbReference>
<dbReference type="STRING" id="1802695.A3A13_01705"/>
<feature type="transmembrane region" description="Helical" evidence="1">
    <location>
        <begin position="225"/>
        <end position="250"/>
    </location>
</feature>
<evidence type="ECO:0000256" key="1">
    <source>
        <dbReference type="SAM" id="Phobius"/>
    </source>
</evidence>
<proteinExistence type="predicted"/>
<keyword evidence="1" id="KW-0812">Transmembrane</keyword>
<dbReference type="AlphaFoldDB" id="A0A1F8GGS4"/>
<evidence type="ECO:0000313" key="3">
    <source>
        <dbReference type="Proteomes" id="UP000178911"/>
    </source>
</evidence>
<feature type="transmembrane region" description="Helical" evidence="1">
    <location>
        <begin position="143"/>
        <end position="170"/>
    </location>
</feature>
<feature type="transmembrane region" description="Helical" evidence="1">
    <location>
        <begin position="182"/>
        <end position="205"/>
    </location>
</feature>
<accession>A0A1F8GGS4</accession>
<name>A0A1F8GGS4_9BACT</name>
<reference evidence="2 3" key="1">
    <citation type="journal article" date="2016" name="Nat. Commun.">
        <title>Thousands of microbial genomes shed light on interconnected biogeochemical processes in an aquifer system.</title>
        <authorList>
            <person name="Anantharaman K."/>
            <person name="Brown C.T."/>
            <person name="Hug L.A."/>
            <person name="Sharon I."/>
            <person name="Castelle C.J."/>
            <person name="Probst A.J."/>
            <person name="Thomas B.C."/>
            <person name="Singh A."/>
            <person name="Wilkins M.J."/>
            <person name="Karaoz U."/>
            <person name="Brodie E.L."/>
            <person name="Williams K.H."/>
            <person name="Hubbard S.S."/>
            <person name="Banfield J.F."/>
        </authorList>
    </citation>
    <scope>NUCLEOTIDE SEQUENCE [LARGE SCALE GENOMIC DNA]</scope>
</reference>
<dbReference type="Proteomes" id="UP000178911">
    <property type="component" value="Unassembled WGS sequence"/>
</dbReference>
<comment type="caution">
    <text evidence="2">The sequence shown here is derived from an EMBL/GenBank/DDBJ whole genome shotgun (WGS) entry which is preliminary data.</text>
</comment>
<protein>
    <submittedName>
        <fullName evidence="2">Uncharacterized protein</fullName>
    </submittedName>
</protein>
<keyword evidence="1" id="KW-1133">Transmembrane helix</keyword>
<keyword evidence="1" id="KW-0472">Membrane</keyword>
<organism evidence="2 3">
    <name type="scientific">Candidatus Yanofskybacteria bacterium RIFCSPLOWO2_01_FULL_43_22</name>
    <dbReference type="NCBI Taxonomy" id="1802695"/>
    <lineage>
        <taxon>Bacteria</taxon>
        <taxon>Candidatus Yanofskyibacteriota</taxon>
    </lineage>
</organism>
<sequence>MKKVHKVTIGKTVFLIEEDALKALDSFIQKIKNAFTSSVDSEEIISDLEFRIAEKLYIATNNGNRAITTDMVVIVQSEIGDPLDIVPSDLKTTHKADSFLEKSWYSIKKFFGELLVKFKERFPKFSTGVAENAGYFFSILLKLIGIVVVLVGIAILTIAVFLTAFLFGNLPSSELGEILKAIYTLIFSFGFLGLLFLISFVAAMLSLSGASIIAGASLVKNRNLFSALGIIALGGILVISAIVAGVILTLHLPEAINRGTELSCDLLERGVNIPFYHRDNYTEHINEHLNNWRVDHCGYLIE</sequence>
<gene>
    <name evidence="2" type="ORF">A3A13_01705</name>
</gene>